<sequence>MKYLITLIALMICIAPIQARAGSGYDYQLYKNHEDFGIVVFPKKYIFKALGDYIASISFSEVESGKAVMRRGSKNENATLMMPLDVQKKHSIEKFIVIQVLGQYEMLAGIYDPEWGLTLPSATHGMEALKENIPKTLNIFRGSNPQRQTGIRSRFIGLPRRGWEVNP</sequence>
<evidence type="ECO:0000313" key="1">
    <source>
        <dbReference type="EMBL" id="SVD33217.1"/>
    </source>
</evidence>
<dbReference type="EMBL" id="UINC01143981">
    <property type="protein sequence ID" value="SVD33217.1"/>
    <property type="molecule type" value="Genomic_DNA"/>
</dbReference>
<reference evidence="1" key="1">
    <citation type="submission" date="2018-05" db="EMBL/GenBank/DDBJ databases">
        <authorList>
            <person name="Lanie J.A."/>
            <person name="Ng W.-L."/>
            <person name="Kazmierczak K.M."/>
            <person name="Andrzejewski T.M."/>
            <person name="Davidsen T.M."/>
            <person name="Wayne K.J."/>
            <person name="Tettelin H."/>
            <person name="Glass J.I."/>
            <person name="Rusch D."/>
            <person name="Podicherti R."/>
            <person name="Tsui H.-C.T."/>
            <person name="Winkler M.E."/>
        </authorList>
    </citation>
    <scope>NUCLEOTIDE SEQUENCE</scope>
</reference>
<name>A0A382UGM3_9ZZZZ</name>
<organism evidence="1">
    <name type="scientific">marine metagenome</name>
    <dbReference type="NCBI Taxonomy" id="408172"/>
    <lineage>
        <taxon>unclassified sequences</taxon>
        <taxon>metagenomes</taxon>
        <taxon>ecological metagenomes</taxon>
    </lineage>
</organism>
<protein>
    <submittedName>
        <fullName evidence="1">Uncharacterized protein</fullName>
    </submittedName>
</protein>
<dbReference type="AlphaFoldDB" id="A0A382UGM3"/>
<proteinExistence type="predicted"/>
<accession>A0A382UGM3</accession>
<gene>
    <name evidence="1" type="ORF">METZ01_LOCUS386071</name>
</gene>